<dbReference type="Gene3D" id="3.40.50.720">
    <property type="entry name" value="NAD(P)-binding Rossmann-like Domain"/>
    <property type="match status" value="2"/>
</dbReference>
<dbReference type="SUPFAM" id="SSF52413">
    <property type="entry name" value="UDP-glucose/GDP-mannose dehydrogenase C-terminal domain"/>
    <property type="match status" value="1"/>
</dbReference>
<evidence type="ECO:0000256" key="1">
    <source>
        <dbReference type="ARBA" id="ARBA00004701"/>
    </source>
</evidence>
<dbReference type="Proteomes" id="UP000182347">
    <property type="component" value="Unassembled WGS sequence"/>
</dbReference>
<comment type="similarity">
    <text evidence="2 7">Belongs to the UDP-glucose/GDP-mannose dehydrogenase family.</text>
</comment>
<reference evidence="13" key="1">
    <citation type="submission" date="2016-10" db="EMBL/GenBank/DDBJ databases">
        <authorList>
            <person name="Varghese N."/>
            <person name="Submissions S."/>
        </authorList>
    </citation>
    <scope>NUCLEOTIDE SEQUENCE [LARGE SCALE GENOMIC DNA]</scope>
    <source>
        <strain evidence="13">CGMCC 1.6199</strain>
    </source>
</reference>
<evidence type="ECO:0000259" key="11">
    <source>
        <dbReference type="SMART" id="SM00984"/>
    </source>
</evidence>
<dbReference type="SUPFAM" id="SSF48179">
    <property type="entry name" value="6-phosphogluconate dehydrogenase C-terminal domain-like"/>
    <property type="match status" value="1"/>
</dbReference>
<dbReference type="SMART" id="SM00984">
    <property type="entry name" value="UDPG_MGDP_dh_C"/>
    <property type="match status" value="1"/>
</dbReference>
<feature type="binding site" evidence="10">
    <location>
        <position position="86"/>
    </location>
    <ligand>
        <name>NAD(+)</name>
        <dbReference type="ChEBI" id="CHEBI:57540"/>
    </ligand>
</feature>
<dbReference type="EC" id="1.1.1.22" evidence="3 7"/>
<feature type="binding site" evidence="10">
    <location>
        <position position="327"/>
    </location>
    <ligand>
        <name>NAD(+)</name>
        <dbReference type="ChEBI" id="CHEBI:57540"/>
    </ligand>
</feature>
<evidence type="ECO:0000256" key="5">
    <source>
        <dbReference type="ARBA" id="ARBA00023027"/>
    </source>
</evidence>
<dbReference type="InterPro" id="IPR036220">
    <property type="entry name" value="UDP-Glc/GDP-Man_DH_C_sf"/>
</dbReference>
<keyword evidence="5 7" id="KW-0520">NAD</keyword>
<feature type="binding site" evidence="9">
    <location>
        <position position="257"/>
    </location>
    <ligand>
        <name>substrate</name>
    </ligand>
</feature>
<evidence type="ECO:0000256" key="7">
    <source>
        <dbReference type="PIRNR" id="PIRNR000124"/>
    </source>
</evidence>
<keyword evidence="13" id="KW-1185">Reference proteome</keyword>
<evidence type="ECO:0000256" key="9">
    <source>
        <dbReference type="PIRSR" id="PIRSR500134-2"/>
    </source>
</evidence>
<feature type="binding site" evidence="10">
    <location>
        <position position="263"/>
    </location>
    <ligand>
        <name>NAD(+)</name>
        <dbReference type="ChEBI" id="CHEBI:57540"/>
    </ligand>
</feature>
<evidence type="ECO:0000256" key="4">
    <source>
        <dbReference type="ARBA" id="ARBA00023002"/>
    </source>
</evidence>
<dbReference type="Pfam" id="PF00984">
    <property type="entry name" value="UDPG_MGDP_dh"/>
    <property type="match status" value="1"/>
</dbReference>
<dbReference type="PANTHER" id="PTHR43750:SF4">
    <property type="entry name" value="UDP-GLUCOSE 6-DEHYDROGENASE YWQF"/>
    <property type="match status" value="1"/>
</dbReference>
<dbReference type="PIRSF" id="PIRSF000124">
    <property type="entry name" value="UDPglc_GDPman_dh"/>
    <property type="match status" value="1"/>
</dbReference>
<dbReference type="NCBIfam" id="TIGR03026">
    <property type="entry name" value="NDP-sugDHase"/>
    <property type="match status" value="1"/>
</dbReference>
<dbReference type="RefSeq" id="WP_074599923.1">
    <property type="nucleotide sequence ID" value="NZ_FNHF01000003.1"/>
</dbReference>
<dbReference type="Gene3D" id="1.20.5.100">
    <property type="entry name" value="Cytochrome c1, transmembrane anchor, C-terminal"/>
    <property type="match status" value="1"/>
</dbReference>
<protein>
    <recommendedName>
        <fullName evidence="3 7">UDP-glucose 6-dehydrogenase</fullName>
        <ecNumber evidence="3 7">1.1.1.22</ecNumber>
    </recommendedName>
</protein>
<sequence length="448" mass="48523">MNIAVIGTGYVGLVTGVCLAEIGHSVTCLDIDEEKIALLNHGKSPIFEEGLEDLLEKNLQCGRLDFTTDYWEGLAGKEVIYLAVGTPETADGSADLTFIEAAGRAIAAHLKQNAVIVTKSTVPVGTNQSIKRMIESALAEPVHIRIVSNPEFLRQGTAVHDTFHGDRIVIGSDDPDALALLEEINRPFQLPIVKTDLRSAEMIKYASNAFLAAKISFINEMAHLCAHVGANVDNVAEGMGMDSRIGGKFLQAGVGYGGSCFPKDTNALIAMGRSHDYPMPLLGSVQHVNDKQRDWLVKMIQTRLGILEGKTIALLGLTFKPNTDDMRESPAIRVAEQLQAAGATLRGYDPVAVSRARQVMPATVRLTDNLQEAIQGADCAVIITDWKQVKDLPLTEYARLLARPLLFDGRNCFDLEAAKASVIEYHSIGRPIVNSQETVSSLASHQVN</sequence>
<organism evidence="12 13">
    <name type="scientific">Sediminibacillus halophilus</name>
    <dbReference type="NCBI Taxonomy" id="482461"/>
    <lineage>
        <taxon>Bacteria</taxon>
        <taxon>Bacillati</taxon>
        <taxon>Bacillota</taxon>
        <taxon>Bacilli</taxon>
        <taxon>Bacillales</taxon>
        <taxon>Bacillaceae</taxon>
        <taxon>Sediminibacillus</taxon>
    </lineage>
</organism>
<comment type="pathway">
    <text evidence="1">Nucleotide-sugar biosynthesis; UDP-alpha-D-glucuronate biosynthesis; UDP-alpha-D-glucuronate from UDP-alpha-D-glucose: step 1/1.</text>
</comment>
<dbReference type="EMBL" id="FNHF01000003">
    <property type="protein sequence ID" value="SDM54461.1"/>
    <property type="molecule type" value="Genomic_DNA"/>
</dbReference>
<dbReference type="GO" id="GO:0006065">
    <property type="term" value="P:UDP-glucuronate biosynthetic process"/>
    <property type="evidence" value="ECO:0007669"/>
    <property type="project" value="UniProtKB-UniPathway"/>
</dbReference>
<dbReference type="OrthoDB" id="9803238at2"/>
<feature type="binding site" evidence="10">
    <location>
        <position position="121"/>
    </location>
    <ligand>
        <name>NAD(+)</name>
        <dbReference type="ChEBI" id="CHEBI:57540"/>
    </ligand>
</feature>
<gene>
    <name evidence="12" type="ORF">SAMN05216244_2845</name>
</gene>
<name>A0A1G9U3K1_9BACI</name>
<dbReference type="InterPro" id="IPR028357">
    <property type="entry name" value="UDPglc_DH_bac"/>
</dbReference>
<dbReference type="InterPro" id="IPR017476">
    <property type="entry name" value="UDP-Glc/GDP-Man"/>
</dbReference>
<keyword evidence="4 7" id="KW-0560">Oxidoreductase</keyword>
<proteinExistence type="inferred from homology"/>
<evidence type="ECO:0000256" key="6">
    <source>
        <dbReference type="ARBA" id="ARBA00047473"/>
    </source>
</evidence>
<accession>A0A1G9U3K1</accession>
<dbReference type="Pfam" id="PF03720">
    <property type="entry name" value="UDPG_MGDP_dh_C"/>
    <property type="match status" value="1"/>
</dbReference>
<evidence type="ECO:0000256" key="3">
    <source>
        <dbReference type="ARBA" id="ARBA00012954"/>
    </source>
</evidence>
<dbReference type="PANTHER" id="PTHR43750">
    <property type="entry name" value="UDP-GLUCOSE 6-DEHYDROGENASE TUAD"/>
    <property type="match status" value="1"/>
</dbReference>
<dbReference type="PIRSF" id="PIRSF500134">
    <property type="entry name" value="UDPglc_DH_bac"/>
    <property type="match status" value="1"/>
</dbReference>
<feature type="binding site" evidence="9">
    <location>
        <position position="204"/>
    </location>
    <ligand>
        <name>substrate</name>
    </ligand>
</feature>
<feature type="binding site" evidence="9">
    <location>
        <begin position="249"/>
        <end position="253"/>
    </location>
    <ligand>
        <name>substrate</name>
    </ligand>
</feature>
<evidence type="ECO:0000256" key="2">
    <source>
        <dbReference type="ARBA" id="ARBA00006601"/>
    </source>
</evidence>
<dbReference type="InterPro" id="IPR001732">
    <property type="entry name" value="UDP-Glc/GDP-Man_DH_N"/>
</dbReference>
<dbReference type="UniPathway" id="UPA00038">
    <property type="reaction ID" value="UER00491"/>
</dbReference>
<dbReference type="InterPro" id="IPR014027">
    <property type="entry name" value="UDP-Glc/GDP-Man_DH_C"/>
</dbReference>
<evidence type="ECO:0000313" key="12">
    <source>
        <dbReference type="EMBL" id="SDM54461.1"/>
    </source>
</evidence>
<feature type="binding site" evidence="10">
    <location>
        <position position="30"/>
    </location>
    <ligand>
        <name>NAD(+)</name>
        <dbReference type="ChEBI" id="CHEBI:57540"/>
    </ligand>
</feature>
<dbReference type="Pfam" id="PF03721">
    <property type="entry name" value="UDPG_MGDP_dh_N"/>
    <property type="match status" value="1"/>
</dbReference>
<evidence type="ECO:0000256" key="10">
    <source>
        <dbReference type="PIRSR" id="PIRSR500134-3"/>
    </source>
</evidence>
<dbReference type="InterPro" id="IPR014026">
    <property type="entry name" value="UDP-Glc/GDP-Man_DH_dimer"/>
</dbReference>
<evidence type="ECO:0000313" key="13">
    <source>
        <dbReference type="Proteomes" id="UP000182347"/>
    </source>
</evidence>
<dbReference type="GO" id="GO:0000271">
    <property type="term" value="P:polysaccharide biosynthetic process"/>
    <property type="evidence" value="ECO:0007669"/>
    <property type="project" value="InterPro"/>
</dbReference>
<feature type="binding site" evidence="9">
    <location>
        <position position="320"/>
    </location>
    <ligand>
        <name>substrate</name>
    </ligand>
</feature>
<feature type="binding site" evidence="10">
    <location>
        <position position="35"/>
    </location>
    <ligand>
        <name>NAD(+)</name>
        <dbReference type="ChEBI" id="CHEBI:57540"/>
    </ligand>
</feature>
<dbReference type="InterPro" id="IPR008927">
    <property type="entry name" value="6-PGluconate_DH-like_C_sf"/>
</dbReference>
<dbReference type="AlphaFoldDB" id="A0A1G9U3K1"/>
<dbReference type="InterPro" id="IPR036291">
    <property type="entry name" value="NAD(P)-bd_dom_sf"/>
</dbReference>
<dbReference type="STRING" id="482461.SAMN05216244_2845"/>
<feature type="active site" description="Nucleophile" evidence="8">
    <location>
        <position position="260"/>
    </location>
</feature>
<dbReference type="GO" id="GO:0051287">
    <property type="term" value="F:NAD binding"/>
    <property type="evidence" value="ECO:0007669"/>
    <property type="project" value="InterPro"/>
</dbReference>
<dbReference type="SUPFAM" id="SSF51735">
    <property type="entry name" value="NAD(P)-binding Rossmann-fold domains"/>
    <property type="match status" value="1"/>
</dbReference>
<comment type="catalytic activity">
    <reaction evidence="6 7">
        <text>UDP-alpha-D-glucose + 2 NAD(+) + H2O = UDP-alpha-D-glucuronate + 2 NADH + 3 H(+)</text>
        <dbReference type="Rhea" id="RHEA:23596"/>
        <dbReference type="ChEBI" id="CHEBI:15377"/>
        <dbReference type="ChEBI" id="CHEBI:15378"/>
        <dbReference type="ChEBI" id="CHEBI:57540"/>
        <dbReference type="ChEBI" id="CHEBI:57945"/>
        <dbReference type="ChEBI" id="CHEBI:58052"/>
        <dbReference type="ChEBI" id="CHEBI:58885"/>
        <dbReference type="EC" id="1.1.1.22"/>
    </reaction>
</comment>
<dbReference type="GO" id="GO:0003979">
    <property type="term" value="F:UDP-glucose 6-dehydrogenase activity"/>
    <property type="evidence" value="ECO:0007669"/>
    <property type="project" value="UniProtKB-EC"/>
</dbReference>
<feature type="domain" description="UDP-glucose/GDP-mannose dehydrogenase C-terminal" evidence="11">
    <location>
        <begin position="313"/>
        <end position="415"/>
    </location>
</feature>
<evidence type="ECO:0000256" key="8">
    <source>
        <dbReference type="PIRSR" id="PIRSR500134-1"/>
    </source>
</evidence>